<dbReference type="Proteomes" id="UP001595925">
    <property type="component" value="Unassembled WGS sequence"/>
</dbReference>
<dbReference type="EMBL" id="JBHSJG010000053">
    <property type="protein sequence ID" value="MFC4989663.1"/>
    <property type="molecule type" value="Genomic_DNA"/>
</dbReference>
<name>A0ABD5QIS4_9EURY</name>
<reference evidence="2 3" key="1">
    <citation type="journal article" date="2019" name="Int. J. Syst. Evol. Microbiol.">
        <title>The Global Catalogue of Microorganisms (GCM) 10K type strain sequencing project: providing services to taxonomists for standard genome sequencing and annotation.</title>
        <authorList>
            <consortium name="The Broad Institute Genomics Platform"/>
            <consortium name="The Broad Institute Genome Sequencing Center for Infectious Disease"/>
            <person name="Wu L."/>
            <person name="Ma J."/>
        </authorList>
    </citation>
    <scope>NUCLEOTIDE SEQUENCE [LARGE SCALE GENOMIC DNA]</scope>
    <source>
        <strain evidence="2 3">CGMCC 1.15824</strain>
    </source>
</reference>
<dbReference type="AlphaFoldDB" id="A0ABD5QIS4"/>
<dbReference type="SUPFAM" id="SSF46689">
    <property type="entry name" value="Homeodomain-like"/>
    <property type="match status" value="1"/>
</dbReference>
<evidence type="ECO:0000256" key="1">
    <source>
        <dbReference type="SAM" id="MobiDB-lite"/>
    </source>
</evidence>
<dbReference type="RefSeq" id="WP_224829337.1">
    <property type="nucleotide sequence ID" value="NZ_JAIVEF010000019.1"/>
</dbReference>
<dbReference type="InterPro" id="IPR036388">
    <property type="entry name" value="WH-like_DNA-bd_sf"/>
</dbReference>
<protein>
    <submittedName>
        <fullName evidence="2">DUF433 domain-containing protein</fullName>
    </submittedName>
</protein>
<evidence type="ECO:0000313" key="2">
    <source>
        <dbReference type="EMBL" id="MFC4989663.1"/>
    </source>
</evidence>
<dbReference type="Gene3D" id="1.10.10.10">
    <property type="entry name" value="Winged helix-like DNA-binding domain superfamily/Winged helix DNA-binding domain"/>
    <property type="match status" value="1"/>
</dbReference>
<dbReference type="InterPro" id="IPR009057">
    <property type="entry name" value="Homeodomain-like_sf"/>
</dbReference>
<comment type="caution">
    <text evidence="2">The sequence shown here is derived from an EMBL/GenBank/DDBJ whole genome shotgun (WGS) entry which is preliminary data.</text>
</comment>
<organism evidence="2 3">
    <name type="scientific">Saliphagus infecundisoli</name>
    <dbReference type="NCBI Taxonomy" id="1849069"/>
    <lineage>
        <taxon>Archaea</taxon>
        <taxon>Methanobacteriati</taxon>
        <taxon>Methanobacteriota</taxon>
        <taxon>Stenosarchaea group</taxon>
        <taxon>Halobacteria</taxon>
        <taxon>Halobacteriales</taxon>
        <taxon>Natrialbaceae</taxon>
        <taxon>Saliphagus</taxon>
    </lineage>
</organism>
<evidence type="ECO:0000313" key="3">
    <source>
        <dbReference type="Proteomes" id="UP001595925"/>
    </source>
</evidence>
<feature type="compositionally biased region" description="Basic and acidic residues" evidence="1">
    <location>
        <begin position="72"/>
        <end position="83"/>
    </location>
</feature>
<feature type="region of interest" description="Disordered" evidence="1">
    <location>
        <begin position="72"/>
        <end position="94"/>
    </location>
</feature>
<proteinExistence type="predicted"/>
<accession>A0ABD5QIS4</accession>
<keyword evidence="3" id="KW-1185">Reference proteome</keyword>
<sequence>MSITADEEVLHGLPRLEGTRISVLDVHDAVMAADRTPAEAANGLDLSLGEVYEALAYYYTNPEEIRRFRERRETDRDALDSRTVKPPIEANDSR</sequence>
<dbReference type="InterPro" id="IPR007367">
    <property type="entry name" value="DUF433"/>
</dbReference>
<dbReference type="Pfam" id="PF04255">
    <property type="entry name" value="DUF433"/>
    <property type="match status" value="1"/>
</dbReference>
<gene>
    <name evidence="2" type="ORF">ACFPFO_18260</name>
</gene>